<name>A0ACB9Z8F4_9PEZI</name>
<evidence type="ECO:0000313" key="1">
    <source>
        <dbReference type="EMBL" id="KAI4867747.1"/>
    </source>
</evidence>
<sequence length="547" mass="61098">MAKKSAPSVAYFEEVDDEDHIVPGTSPKYARSTAHSSPSKEKPNTSRSRKDSNRRESRSPPTALSDSDITEPPLPSRRDSTKLKMKEDKKRSSLVVKQRPAARTRNTAPPPSSRISDESSYYGVHPNQTLATASSSRPRARTRPESYYGQRPPLSTSAFAHQHPQPSPFPPPSFPPAQWMGPPPPPMAHALVHQPIPSPPYADFNPPPRDLASRFRRPQSAMGFHQPSKPHDYEPPSKEKALTRRTSSARKTSKEHEDTQRMPPPPRPASTQPNRLVIRPTPQRTATRRKSVGFEDDDLDDESTMLKAVARREVEYGSGALPTRPRRRGSFDGESNYDMVNPYEIEPASRGRRNSYYNFEDKVRDASRYQDDVAGGTVPPLTAEALRRVKNGGSSRSTRSSASRDESDYKQSATTRTTRSSDGDDDITIKLPIGAVIEVGNTKIHCRDGGDINIGRNNGASRGGSDHTTNYSDDRKSRVERPVARTRASSQAGSYSRTRQMAPQTAPPMYAPPNSYYDDHYRDGRYAPEGILDYDEYEEDEDEYFLA</sequence>
<organism evidence="1 2">
    <name type="scientific">Hypoxylon rubiginosum</name>
    <dbReference type="NCBI Taxonomy" id="110542"/>
    <lineage>
        <taxon>Eukaryota</taxon>
        <taxon>Fungi</taxon>
        <taxon>Dikarya</taxon>
        <taxon>Ascomycota</taxon>
        <taxon>Pezizomycotina</taxon>
        <taxon>Sordariomycetes</taxon>
        <taxon>Xylariomycetidae</taxon>
        <taxon>Xylariales</taxon>
        <taxon>Hypoxylaceae</taxon>
        <taxon>Hypoxylon</taxon>
    </lineage>
</organism>
<comment type="caution">
    <text evidence="1">The sequence shown here is derived from an EMBL/GenBank/DDBJ whole genome shotgun (WGS) entry which is preliminary data.</text>
</comment>
<evidence type="ECO:0000313" key="2">
    <source>
        <dbReference type="Proteomes" id="UP001497700"/>
    </source>
</evidence>
<reference evidence="1 2" key="1">
    <citation type="journal article" date="2022" name="New Phytol.">
        <title>Ecological generalism drives hyperdiversity of secondary metabolite gene clusters in xylarialean endophytes.</title>
        <authorList>
            <person name="Franco M.E.E."/>
            <person name="Wisecaver J.H."/>
            <person name="Arnold A.E."/>
            <person name="Ju Y.M."/>
            <person name="Slot J.C."/>
            <person name="Ahrendt S."/>
            <person name="Moore L.P."/>
            <person name="Eastman K.E."/>
            <person name="Scott K."/>
            <person name="Konkel Z."/>
            <person name="Mondo S.J."/>
            <person name="Kuo A."/>
            <person name="Hayes R.D."/>
            <person name="Haridas S."/>
            <person name="Andreopoulos B."/>
            <person name="Riley R."/>
            <person name="LaButti K."/>
            <person name="Pangilinan J."/>
            <person name="Lipzen A."/>
            <person name="Amirebrahimi M."/>
            <person name="Yan J."/>
            <person name="Adam C."/>
            <person name="Keymanesh K."/>
            <person name="Ng V."/>
            <person name="Louie K."/>
            <person name="Northen T."/>
            <person name="Drula E."/>
            <person name="Henrissat B."/>
            <person name="Hsieh H.M."/>
            <person name="Youens-Clark K."/>
            <person name="Lutzoni F."/>
            <person name="Miadlikowska J."/>
            <person name="Eastwood D.C."/>
            <person name="Hamelin R.C."/>
            <person name="Grigoriev I.V."/>
            <person name="U'Ren J.M."/>
        </authorList>
    </citation>
    <scope>NUCLEOTIDE SEQUENCE [LARGE SCALE GENOMIC DNA]</scope>
    <source>
        <strain evidence="1 2">CBS 119005</strain>
    </source>
</reference>
<keyword evidence="2" id="KW-1185">Reference proteome</keyword>
<proteinExistence type="predicted"/>
<dbReference type="Proteomes" id="UP001497700">
    <property type="component" value="Unassembled WGS sequence"/>
</dbReference>
<accession>A0ACB9Z8F4</accession>
<dbReference type="EMBL" id="MU393444">
    <property type="protein sequence ID" value="KAI4867747.1"/>
    <property type="molecule type" value="Genomic_DNA"/>
</dbReference>
<protein>
    <submittedName>
        <fullName evidence="1">Uncharacterized protein</fullName>
    </submittedName>
</protein>
<gene>
    <name evidence="1" type="ORF">F4820DRAFT_456788</name>
</gene>